<proteinExistence type="predicted"/>
<feature type="compositionally biased region" description="Basic and acidic residues" evidence="1">
    <location>
        <begin position="118"/>
        <end position="128"/>
    </location>
</feature>
<organism evidence="3 4">
    <name type="scientific">Steinernema glaseri</name>
    <dbReference type="NCBI Taxonomy" id="37863"/>
    <lineage>
        <taxon>Eukaryota</taxon>
        <taxon>Metazoa</taxon>
        <taxon>Ecdysozoa</taxon>
        <taxon>Nematoda</taxon>
        <taxon>Chromadorea</taxon>
        <taxon>Rhabditida</taxon>
        <taxon>Tylenchina</taxon>
        <taxon>Panagrolaimomorpha</taxon>
        <taxon>Strongyloidoidea</taxon>
        <taxon>Steinernematidae</taxon>
        <taxon>Steinernema</taxon>
    </lineage>
</organism>
<evidence type="ECO:0000256" key="1">
    <source>
        <dbReference type="SAM" id="MobiDB-lite"/>
    </source>
</evidence>
<accession>A0A1I7Z1X2</accession>
<dbReference type="Proteomes" id="UP000095287">
    <property type="component" value="Unplaced"/>
</dbReference>
<feature type="region of interest" description="Disordered" evidence="1">
    <location>
        <begin position="155"/>
        <end position="189"/>
    </location>
</feature>
<name>A0A1I7Z1X2_9BILA</name>
<keyword evidence="3" id="KW-1185">Reference proteome</keyword>
<feature type="region of interest" description="Disordered" evidence="1">
    <location>
        <begin position="117"/>
        <end position="139"/>
    </location>
</feature>
<feature type="signal peptide" evidence="2">
    <location>
        <begin position="1"/>
        <end position="18"/>
    </location>
</feature>
<feature type="compositionally biased region" description="Basic and acidic residues" evidence="1">
    <location>
        <begin position="177"/>
        <end position="189"/>
    </location>
</feature>
<evidence type="ECO:0000256" key="2">
    <source>
        <dbReference type="SAM" id="SignalP"/>
    </source>
</evidence>
<feature type="chain" id="PRO_5009312853" evidence="2">
    <location>
        <begin position="19"/>
        <end position="216"/>
    </location>
</feature>
<sequence length="216" mass="25050">MWTLSVFVCVYLFSTITAHEEKSERPRLYGVPVRRAIVDNNDPNHLKAIVENAHRRIPFDRLEPDKADSIFATMDKNPLTRTTLDTTLPYTKAPVNIDDILRKRRSPIVPELPLESKNVQEEKEETTAEKITTVKPSTKRPRKANIMWVSEMDEDPFATKGTPAPKAKDQSLVVMESEPHEEKTADGHEAKVRKHRFVIRDYDFFYEKLFMKNGRK</sequence>
<protein>
    <submittedName>
        <fullName evidence="4">Uncharacterized protein</fullName>
    </submittedName>
</protein>
<reference evidence="4" key="1">
    <citation type="submission" date="2016-11" db="UniProtKB">
        <authorList>
            <consortium name="WormBaseParasite"/>
        </authorList>
    </citation>
    <scope>IDENTIFICATION</scope>
</reference>
<dbReference type="AlphaFoldDB" id="A0A1I7Z1X2"/>
<evidence type="ECO:0000313" key="4">
    <source>
        <dbReference type="WBParaSite" id="L893_g22089.t1"/>
    </source>
</evidence>
<evidence type="ECO:0000313" key="3">
    <source>
        <dbReference type="Proteomes" id="UP000095287"/>
    </source>
</evidence>
<dbReference type="WBParaSite" id="L893_g22089.t1">
    <property type="protein sequence ID" value="L893_g22089.t1"/>
    <property type="gene ID" value="L893_g22089"/>
</dbReference>
<keyword evidence="2" id="KW-0732">Signal</keyword>